<evidence type="ECO:0000313" key="1">
    <source>
        <dbReference type="EMBL" id="KMP02919.1"/>
    </source>
</evidence>
<reference evidence="2" key="1">
    <citation type="journal article" date="2010" name="Genome Res.">
        <title>Population genomic sequencing of Coccidioides fungi reveals recent hybridization and transposon control.</title>
        <authorList>
            <person name="Neafsey D.E."/>
            <person name="Barker B.M."/>
            <person name="Sharpton T.J."/>
            <person name="Stajich J.E."/>
            <person name="Park D.J."/>
            <person name="Whiston E."/>
            <person name="Hung C.-Y."/>
            <person name="McMahan C."/>
            <person name="White J."/>
            <person name="Sykes S."/>
            <person name="Heiman D."/>
            <person name="Young S."/>
            <person name="Zeng Q."/>
            <person name="Abouelleil A."/>
            <person name="Aftuck L."/>
            <person name="Bessette D."/>
            <person name="Brown A."/>
            <person name="FitzGerald M."/>
            <person name="Lui A."/>
            <person name="Macdonald J.P."/>
            <person name="Priest M."/>
            <person name="Orbach M.J."/>
            <person name="Galgiani J.N."/>
            <person name="Kirkland T.N."/>
            <person name="Cole G.T."/>
            <person name="Birren B.W."/>
            <person name="Henn M.R."/>
            <person name="Taylor J.W."/>
            <person name="Rounsley S.D."/>
        </authorList>
    </citation>
    <scope>NUCLEOTIDE SEQUENCE [LARGE SCALE GENOMIC DNA]</scope>
    <source>
        <strain evidence="2">RMSCC 2394</strain>
    </source>
</reference>
<sequence length="119" mass="13307">MTMRSRMEAVLPRRQSQVSLGTRLSQISTFAVQPPQVYAQSLSTNNANVAVRLNPPFIVLDSFPFERPCPIVGTTLETNIRRCGRKHLEAGTPGFEKASLPASLDQEPTQAMVFRFRDM</sequence>
<evidence type="ECO:0000313" key="2">
    <source>
        <dbReference type="Proteomes" id="UP000054565"/>
    </source>
</evidence>
<dbReference type="AlphaFoldDB" id="A0A0J6Y793"/>
<protein>
    <submittedName>
        <fullName evidence="1">Uncharacterized protein</fullName>
    </submittedName>
</protein>
<name>A0A0J6Y793_COCIT</name>
<gene>
    <name evidence="1" type="ORF">CIRG_02610</name>
</gene>
<dbReference type="Proteomes" id="UP000054565">
    <property type="component" value="Unassembled WGS sequence"/>
</dbReference>
<dbReference type="EMBL" id="DS028094">
    <property type="protein sequence ID" value="KMP02919.1"/>
    <property type="molecule type" value="Genomic_DNA"/>
</dbReference>
<accession>A0A0J6Y793</accession>
<organism evidence="1 2">
    <name type="scientific">Coccidioides immitis RMSCC 2394</name>
    <dbReference type="NCBI Taxonomy" id="404692"/>
    <lineage>
        <taxon>Eukaryota</taxon>
        <taxon>Fungi</taxon>
        <taxon>Dikarya</taxon>
        <taxon>Ascomycota</taxon>
        <taxon>Pezizomycotina</taxon>
        <taxon>Eurotiomycetes</taxon>
        <taxon>Eurotiomycetidae</taxon>
        <taxon>Onygenales</taxon>
        <taxon>Onygenaceae</taxon>
        <taxon>Coccidioides</taxon>
    </lineage>
</organism>
<proteinExistence type="predicted"/>